<dbReference type="Proteomes" id="UP001235664">
    <property type="component" value="Unassembled WGS sequence"/>
</dbReference>
<dbReference type="SUPFAM" id="SSF53098">
    <property type="entry name" value="Ribonuclease H-like"/>
    <property type="match status" value="1"/>
</dbReference>
<dbReference type="Gene3D" id="3.30.420.10">
    <property type="entry name" value="Ribonuclease H-like superfamily/Ribonuclease H"/>
    <property type="match status" value="1"/>
</dbReference>
<gene>
    <name evidence="2" type="ORF">Q9K01_05885</name>
</gene>
<keyword evidence="2" id="KW-0540">Nuclease</keyword>
<sequence>MADPDDQRICLSRVRPLDGWPVLADPVLPIRTIAVVDTETEGLDPRLHNVIEIAVAFVEIDAHGRIVRVAGKGEALNDPGRPLTPQIQDLTGLTDAMLAGQRINVDHVTKRLNAVDVIVAHNCAHDRPFVEALLPDLQDKPWVCSVANADWSAWGFDGKKQDHLLMQAGLFNPIKHRALADVASLLSLLNVETPTGNSLLSECIAHAKRPTWLFRAVGLPFEYRQGIKDRGWRWNSNGRVWWTEVPHSARAAEEQWYDQAFRPFRDKPAIEQVTWTTRYKR</sequence>
<keyword evidence="3" id="KW-1185">Reference proteome</keyword>
<dbReference type="InterPro" id="IPR012337">
    <property type="entry name" value="RNaseH-like_sf"/>
</dbReference>
<evidence type="ECO:0000313" key="3">
    <source>
        <dbReference type="Proteomes" id="UP001235664"/>
    </source>
</evidence>
<feature type="domain" description="Exonuclease" evidence="1">
    <location>
        <begin position="32"/>
        <end position="198"/>
    </location>
</feature>
<proteinExistence type="predicted"/>
<organism evidence="2 3">
    <name type="scientific">Qipengyuania benthica</name>
    <dbReference type="NCBI Taxonomy" id="3067651"/>
    <lineage>
        <taxon>Bacteria</taxon>
        <taxon>Pseudomonadati</taxon>
        <taxon>Pseudomonadota</taxon>
        <taxon>Alphaproteobacteria</taxon>
        <taxon>Sphingomonadales</taxon>
        <taxon>Erythrobacteraceae</taxon>
        <taxon>Qipengyuania</taxon>
    </lineage>
</organism>
<dbReference type="PANTHER" id="PTHR30231:SF37">
    <property type="entry name" value="EXODEOXYRIBONUCLEASE 10"/>
    <property type="match status" value="1"/>
</dbReference>
<dbReference type="PANTHER" id="PTHR30231">
    <property type="entry name" value="DNA POLYMERASE III SUBUNIT EPSILON"/>
    <property type="match status" value="1"/>
</dbReference>
<keyword evidence="2" id="KW-0269">Exonuclease</keyword>
<dbReference type="NCBIfam" id="NF006615">
    <property type="entry name" value="PRK09182.1"/>
    <property type="match status" value="1"/>
</dbReference>
<dbReference type="SMART" id="SM00479">
    <property type="entry name" value="EXOIII"/>
    <property type="match status" value="1"/>
</dbReference>
<keyword evidence="2" id="KW-0378">Hydrolase</keyword>
<evidence type="ECO:0000313" key="2">
    <source>
        <dbReference type="EMBL" id="MDP4539149.1"/>
    </source>
</evidence>
<evidence type="ECO:0000259" key="1">
    <source>
        <dbReference type="SMART" id="SM00479"/>
    </source>
</evidence>
<comment type="caution">
    <text evidence="2">The sequence shown here is derived from an EMBL/GenBank/DDBJ whole genome shotgun (WGS) entry which is preliminary data.</text>
</comment>
<dbReference type="RefSeq" id="WP_305929291.1">
    <property type="nucleotide sequence ID" value="NZ_JAVAIL010000002.1"/>
</dbReference>
<dbReference type="InterPro" id="IPR036397">
    <property type="entry name" value="RNaseH_sf"/>
</dbReference>
<reference evidence="2 3" key="1">
    <citation type="submission" date="2023-08" db="EMBL/GenBank/DDBJ databases">
        <title>genomic of DY56.</title>
        <authorList>
            <person name="Wang Y."/>
        </authorList>
    </citation>
    <scope>NUCLEOTIDE SEQUENCE [LARGE SCALE GENOMIC DNA]</scope>
    <source>
        <strain evidence="2 3">DY56-A-20</strain>
    </source>
</reference>
<dbReference type="InterPro" id="IPR013520">
    <property type="entry name" value="Ribonucl_H"/>
</dbReference>
<dbReference type="CDD" id="cd06127">
    <property type="entry name" value="DEDDh"/>
    <property type="match status" value="1"/>
</dbReference>
<protein>
    <submittedName>
        <fullName evidence="2">3'-5' exonuclease</fullName>
    </submittedName>
</protein>
<accession>A0ABT9H752</accession>
<dbReference type="GO" id="GO:0004527">
    <property type="term" value="F:exonuclease activity"/>
    <property type="evidence" value="ECO:0007669"/>
    <property type="project" value="UniProtKB-KW"/>
</dbReference>
<dbReference type="EMBL" id="JAVAIL010000002">
    <property type="protein sequence ID" value="MDP4539149.1"/>
    <property type="molecule type" value="Genomic_DNA"/>
</dbReference>
<dbReference type="Pfam" id="PF00929">
    <property type="entry name" value="RNase_T"/>
    <property type="match status" value="1"/>
</dbReference>
<name>A0ABT9H752_9SPHN</name>